<evidence type="ECO:0000313" key="3">
    <source>
        <dbReference type="Proteomes" id="UP000070456"/>
    </source>
</evidence>
<feature type="transmembrane region" description="Helical" evidence="1">
    <location>
        <begin position="83"/>
        <end position="105"/>
    </location>
</feature>
<dbReference type="AlphaFoldDB" id="A0A140L542"/>
<keyword evidence="1" id="KW-0812">Transmembrane</keyword>
<dbReference type="EMBL" id="LOEE01000032">
    <property type="protein sequence ID" value="KXG75667.1"/>
    <property type="molecule type" value="Genomic_DNA"/>
</dbReference>
<dbReference type="Proteomes" id="UP000070456">
    <property type="component" value="Unassembled WGS sequence"/>
</dbReference>
<keyword evidence="1" id="KW-0472">Membrane</keyword>
<feature type="transmembrane region" description="Helical" evidence="1">
    <location>
        <begin position="117"/>
        <end position="137"/>
    </location>
</feature>
<evidence type="ECO:0000313" key="2">
    <source>
        <dbReference type="EMBL" id="KXG75667.1"/>
    </source>
</evidence>
<proteinExistence type="predicted"/>
<feature type="transmembrane region" description="Helical" evidence="1">
    <location>
        <begin position="57"/>
        <end position="76"/>
    </location>
</feature>
<evidence type="ECO:0000256" key="1">
    <source>
        <dbReference type="SAM" id="Phobius"/>
    </source>
</evidence>
<sequence>MDILPINVVILGAIPEAILILWAGLSLLGVRPSWKKLIMVGILQGISAYFIRRYTVFGWHTVVQLITLVIYTCIFVKVNIPTAAIAALLSFAVITIIEGCVYIFFPVDIAQILADEWLRLLFFVPHDLVLGWIGYICRKKNISLQQEFSILRKIVK</sequence>
<comment type="caution">
    <text evidence="2">The sequence shown here is derived from an EMBL/GenBank/DDBJ whole genome shotgun (WGS) entry which is preliminary data.</text>
</comment>
<keyword evidence="3" id="KW-1185">Reference proteome</keyword>
<gene>
    <name evidence="2" type="ORF">AN619_16630</name>
</gene>
<reference evidence="2 3" key="1">
    <citation type="submission" date="2015-12" db="EMBL/GenBank/DDBJ databases">
        <title>Draft genome sequence of the thermoanaerobe Thermotalea metallivorans, an isolate from the runoff channel of the Great Artesian Basin, Australia.</title>
        <authorList>
            <person name="Patel B.K."/>
        </authorList>
    </citation>
    <scope>NUCLEOTIDE SEQUENCE [LARGE SCALE GENOMIC DNA]</scope>
    <source>
        <strain evidence="2 3">B2-1</strain>
    </source>
</reference>
<dbReference type="RefSeq" id="WP_068556251.1">
    <property type="nucleotide sequence ID" value="NZ_LOEE01000032.1"/>
</dbReference>
<keyword evidence="1" id="KW-1133">Transmembrane helix</keyword>
<organism evidence="2 3">
    <name type="scientific">Thermotalea metallivorans</name>
    <dbReference type="NCBI Taxonomy" id="520762"/>
    <lineage>
        <taxon>Bacteria</taxon>
        <taxon>Bacillati</taxon>
        <taxon>Bacillota</taxon>
        <taxon>Clostridia</taxon>
        <taxon>Peptostreptococcales</taxon>
        <taxon>Thermotaleaceae</taxon>
        <taxon>Thermotalea</taxon>
    </lineage>
</organism>
<feature type="transmembrane region" description="Helical" evidence="1">
    <location>
        <begin position="6"/>
        <end position="27"/>
    </location>
</feature>
<dbReference type="STRING" id="520762.AN619_16630"/>
<dbReference type="OrthoDB" id="1953171at2"/>
<protein>
    <submittedName>
        <fullName evidence="2">Uncharacterized protein</fullName>
    </submittedName>
</protein>
<name>A0A140L542_9FIRM</name>
<accession>A0A140L542</accession>